<dbReference type="PROSITE" id="PS51352">
    <property type="entry name" value="THIOREDOXIN_2"/>
    <property type="match status" value="1"/>
</dbReference>
<dbReference type="NCBIfam" id="TIGR01068">
    <property type="entry name" value="thioredoxin"/>
    <property type="match status" value="1"/>
</dbReference>
<dbReference type="GO" id="GO:0015035">
    <property type="term" value="F:protein-disulfide reductase activity"/>
    <property type="evidence" value="ECO:0007669"/>
    <property type="project" value="InterPro"/>
</dbReference>
<sequence length="108" mass="12468">MLKPIAITDDSFEFTRLQTFLPILVDFWAPWCKPCLALEPILEELANEFDERIHFCKMDIDKNNRTPLRYNVMGVPTLILFKEGKVILTLTGLFTKVKIKKALEAALL</sequence>
<dbReference type="GO" id="GO:0005829">
    <property type="term" value="C:cytosol"/>
    <property type="evidence" value="ECO:0007669"/>
    <property type="project" value="TreeGrafter"/>
</dbReference>
<evidence type="ECO:0000256" key="4">
    <source>
        <dbReference type="ARBA" id="ARBA00023284"/>
    </source>
</evidence>
<keyword evidence="1" id="KW-0813">Transport</keyword>
<dbReference type="SUPFAM" id="SSF52833">
    <property type="entry name" value="Thioredoxin-like"/>
    <property type="match status" value="1"/>
</dbReference>
<organism evidence="6">
    <name type="scientific">viral metagenome</name>
    <dbReference type="NCBI Taxonomy" id="1070528"/>
    <lineage>
        <taxon>unclassified sequences</taxon>
        <taxon>metagenomes</taxon>
        <taxon>organismal metagenomes</taxon>
    </lineage>
</organism>
<dbReference type="PANTHER" id="PTHR45663:SF11">
    <property type="entry name" value="GEO12009P1"/>
    <property type="match status" value="1"/>
</dbReference>
<dbReference type="PANTHER" id="PTHR45663">
    <property type="entry name" value="GEO12009P1"/>
    <property type="match status" value="1"/>
</dbReference>
<dbReference type="PRINTS" id="PR00421">
    <property type="entry name" value="THIOREDOXIN"/>
</dbReference>
<dbReference type="EMBL" id="MT142897">
    <property type="protein sequence ID" value="QJA90212.1"/>
    <property type="molecule type" value="Genomic_DNA"/>
</dbReference>
<dbReference type="InterPro" id="IPR036249">
    <property type="entry name" value="Thioredoxin-like_sf"/>
</dbReference>
<dbReference type="CDD" id="cd02947">
    <property type="entry name" value="TRX_family"/>
    <property type="match status" value="1"/>
</dbReference>
<reference evidence="6" key="1">
    <citation type="submission" date="2020-03" db="EMBL/GenBank/DDBJ databases">
        <title>The deep terrestrial virosphere.</title>
        <authorList>
            <person name="Holmfeldt K."/>
            <person name="Nilsson E."/>
            <person name="Simone D."/>
            <person name="Lopez-Fernandez M."/>
            <person name="Wu X."/>
            <person name="de Brujin I."/>
            <person name="Lundin D."/>
            <person name="Andersson A."/>
            <person name="Bertilsson S."/>
            <person name="Dopson M."/>
        </authorList>
    </citation>
    <scope>NUCLEOTIDE SEQUENCE</scope>
    <source>
        <strain evidence="6">MM415B02425</strain>
    </source>
</reference>
<name>A0A6M3L8V3_9ZZZZ</name>
<evidence type="ECO:0000256" key="2">
    <source>
        <dbReference type="ARBA" id="ARBA00022982"/>
    </source>
</evidence>
<evidence type="ECO:0000259" key="5">
    <source>
        <dbReference type="PROSITE" id="PS51352"/>
    </source>
</evidence>
<evidence type="ECO:0000256" key="3">
    <source>
        <dbReference type="ARBA" id="ARBA00023157"/>
    </source>
</evidence>
<evidence type="ECO:0000313" key="6">
    <source>
        <dbReference type="EMBL" id="QJA90212.1"/>
    </source>
</evidence>
<dbReference type="Gene3D" id="3.40.30.10">
    <property type="entry name" value="Glutaredoxin"/>
    <property type="match status" value="1"/>
</dbReference>
<dbReference type="GO" id="GO:0045454">
    <property type="term" value="P:cell redox homeostasis"/>
    <property type="evidence" value="ECO:0007669"/>
    <property type="project" value="TreeGrafter"/>
</dbReference>
<dbReference type="InterPro" id="IPR013766">
    <property type="entry name" value="Thioredoxin_domain"/>
</dbReference>
<dbReference type="FunFam" id="3.40.30.10:FF:000001">
    <property type="entry name" value="Thioredoxin"/>
    <property type="match status" value="1"/>
</dbReference>
<keyword evidence="2" id="KW-0249">Electron transport</keyword>
<feature type="domain" description="Thioredoxin" evidence="5">
    <location>
        <begin position="3"/>
        <end position="108"/>
    </location>
</feature>
<keyword evidence="3" id="KW-1015">Disulfide bond</keyword>
<dbReference type="Pfam" id="PF00085">
    <property type="entry name" value="Thioredoxin"/>
    <property type="match status" value="1"/>
</dbReference>
<dbReference type="PIRSF" id="PIRSF000077">
    <property type="entry name" value="Thioredoxin"/>
    <property type="match status" value="1"/>
</dbReference>
<gene>
    <name evidence="6" type="ORF">MM415B02425_0011</name>
</gene>
<proteinExistence type="predicted"/>
<accession>A0A6M3L8V3</accession>
<dbReference type="InterPro" id="IPR005746">
    <property type="entry name" value="Thioredoxin"/>
</dbReference>
<evidence type="ECO:0000256" key="1">
    <source>
        <dbReference type="ARBA" id="ARBA00022448"/>
    </source>
</evidence>
<dbReference type="AlphaFoldDB" id="A0A6M3L8V3"/>
<protein>
    <submittedName>
        <fullName evidence="6">Putative thioredoxin</fullName>
    </submittedName>
</protein>
<keyword evidence="4" id="KW-0676">Redox-active center</keyword>